<dbReference type="GO" id="GO:0000701">
    <property type="term" value="F:purine-specific mismatch base pair DNA N-glycosylase activity"/>
    <property type="evidence" value="ECO:0007669"/>
    <property type="project" value="UniProtKB-EC"/>
</dbReference>
<dbReference type="CDD" id="cd00056">
    <property type="entry name" value="ENDO3c"/>
    <property type="match status" value="1"/>
</dbReference>
<evidence type="ECO:0000256" key="8">
    <source>
        <dbReference type="ARBA" id="ARBA00022763"/>
    </source>
</evidence>
<feature type="domain" description="HhH-GPD" evidence="15">
    <location>
        <begin position="35"/>
        <end position="186"/>
    </location>
</feature>
<evidence type="ECO:0000256" key="14">
    <source>
        <dbReference type="RuleBase" id="RU365096"/>
    </source>
</evidence>
<dbReference type="AlphaFoldDB" id="A0A4R1LWJ6"/>
<dbReference type="EMBL" id="SMGO01000002">
    <property type="protein sequence ID" value="TCK83167.1"/>
    <property type="molecule type" value="Genomic_DNA"/>
</dbReference>
<dbReference type="InterPro" id="IPR000445">
    <property type="entry name" value="HhH_motif"/>
</dbReference>
<dbReference type="GO" id="GO:0051539">
    <property type="term" value="F:4 iron, 4 sulfur cluster binding"/>
    <property type="evidence" value="ECO:0007669"/>
    <property type="project" value="UniProtKB-UniRule"/>
</dbReference>
<name>A0A4R1LWJ6_9SPHI</name>
<dbReference type="Pfam" id="PF00730">
    <property type="entry name" value="HhH-GPD"/>
    <property type="match status" value="1"/>
</dbReference>
<keyword evidence="7" id="KW-0479">Metal-binding</keyword>
<evidence type="ECO:0000256" key="4">
    <source>
        <dbReference type="ARBA" id="ARBA00012045"/>
    </source>
</evidence>
<comment type="caution">
    <text evidence="16">The sequence shown here is derived from an EMBL/GenBank/DDBJ whole genome shotgun (WGS) entry which is preliminary data.</text>
</comment>
<dbReference type="SMART" id="SM00478">
    <property type="entry name" value="ENDO3c"/>
    <property type="match status" value="1"/>
</dbReference>
<dbReference type="OrthoDB" id="9802365at2"/>
<evidence type="ECO:0000256" key="1">
    <source>
        <dbReference type="ARBA" id="ARBA00000843"/>
    </source>
</evidence>
<dbReference type="Gene3D" id="3.90.79.10">
    <property type="entry name" value="Nucleoside Triphosphate Pyrophosphohydrolase"/>
    <property type="match status" value="1"/>
</dbReference>
<keyword evidence="10 14" id="KW-0408">Iron</keyword>
<dbReference type="InterPro" id="IPR005760">
    <property type="entry name" value="A/G_AdeGlyc_MutY"/>
</dbReference>
<dbReference type="RefSeq" id="WP_132223873.1">
    <property type="nucleotide sequence ID" value="NZ_SMGO01000002.1"/>
</dbReference>
<protein>
    <recommendedName>
        <fullName evidence="5 14">Adenine DNA glycosylase</fullName>
        <ecNumber evidence="4 14">3.2.2.31</ecNumber>
    </recommendedName>
</protein>
<dbReference type="NCBIfam" id="TIGR01084">
    <property type="entry name" value="mutY"/>
    <property type="match status" value="1"/>
</dbReference>
<dbReference type="Proteomes" id="UP000294616">
    <property type="component" value="Unassembled WGS sequence"/>
</dbReference>
<evidence type="ECO:0000256" key="7">
    <source>
        <dbReference type="ARBA" id="ARBA00022723"/>
    </source>
</evidence>
<keyword evidence="9" id="KW-0378">Hydrolase</keyword>
<dbReference type="GO" id="GO:0046872">
    <property type="term" value="F:metal ion binding"/>
    <property type="evidence" value="ECO:0007669"/>
    <property type="project" value="UniProtKB-UniRule"/>
</dbReference>
<sequence length="349" mass="40836">MYFSQQIIQWYHKNQRNLPWRETNDPYIIWLSEIILQQTRVNQGTPYFYKFTEHYPNIESFASAPEEEILRHWQGLGYYSRARNMLKTAKLIMQEYAGIFPSNYDKLIELPGIGEYTASAIASFSINESKAVVDGNVSRVLARYFGIDEPINSSKGKQQFNRLAQEVLDRKNPGIHNQAMMEFGALQCKPQSPDCDSCPLQQTCFAYQNNLVNKLPVKIKAGKSRNRYFNYFVIRKDDEILIQRRKEGDIWEGLFELPLLESSLSLNDEEIKLSEEFIKLFGEQAEIIYSSATTKHILSHQNIHARFFEITNIKKDALKNRDWNYVLIKDLDKLAKSKLIFSFMDVYFN</sequence>
<dbReference type="PANTHER" id="PTHR42944">
    <property type="entry name" value="ADENINE DNA GLYCOSYLASE"/>
    <property type="match status" value="1"/>
</dbReference>
<keyword evidence="6" id="KW-0004">4Fe-4S</keyword>
<proteinExistence type="inferred from homology"/>
<dbReference type="Pfam" id="PF00633">
    <property type="entry name" value="HHH"/>
    <property type="match status" value="1"/>
</dbReference>
<evidence type="ECO:0000256" key="13">
    <source>
        <dbReference type="ARBA" id="ARBA00023295"/>
    </source>
</evidence>
<evidence type="ECO:0000256" key="11">
    <source>
        <dbReference type="ARBA" id="ARBA00023014"/>
    </source>
</evidence>
<organism evidence="16 17">
    <name type="scientific">Albibacterium bauzanense</name>
    <dbReference type="NCBI Taxonomy" id="653929"/>
    <lineage>
        <taxon>Bacteria</taxon>
        <taxon>Pseudomonadati</taxon>
        <taxon>Bacteroidota</taxon>
        <taxon>Sphingobacteriia</taxon>
        <taxon>Sphingobacteriales</taxon>
        <taxon>Sphingobacteriaceae</taxon>
        <taxon>Albibacterium</taxon>
    </lineage>
</organism>
<accession>A0A4R1LWJ6</accession>
<keyword evidence="11" id="KW-0411">Iron-sulfur</keyword>
<dbReference type="InterPro" id="IPR003651">
    <property type="entry name" value="Endonuclease3_FeS-loop_motif"/>
</dbReference>
<evidence type="ECO:0000256" key="9">
    <source>
        <dbReference type="ARBA" id="ARBA00022801"/>
    </source>
</evidence>
<comment type="function">
    <text evidence="2">Adenine glycosylase active on G-A mispairs. MutY also corrects error-prone DNA synthesis past GO lesions which are due to the oxidatively damaged form of guanine: 7,8-dihydro-8-oxoguanine (8-oxo-dGTP).</text>
</comment>
<dbReference type="PANTHER" id="PTHR42944:SF1">
    <property type="entry name" value="ADENINE DNA GLYCOSYLASE"/>
    <property type="match status" value="1"/>
</dbReference>
<gene>
    <name evidence="16" type="ORF">C8N28_1757</name>
</gene>
<dbReference type="InterPro" id="IPR003265">
    <property type="entry name" value="HhH-GPD_domain"/>
</dbReference>
<keyword evidence="13 14" id="KW-0326">Glycosidase</keyword>
<evidence type="ECO:0000256" key="10">
    <source>
        <dbReference type="ARBA" id="ARBA00023004"/>
    </source>
</evidence>
<evidence type="ECO:0000313" key="17">
    <source>
        <dbReference type="Proteomes" id="UP000294616"/>
    </source>
</evidence>
<dbReference type="SUPFAM" id="SSF55811">
    <property type="entry name" value="Nudix"/>
    <property type="match status" value="1"/>
</dbReference>
<dbReference type="GO" id="GO:0035485">
    <property type="term" value="F:adenine/guanine mispair binding"/>
    <property type="evidence" value="ECO:0007669"/>
    <property type="project" value="TreeGrafter"/>
</dbReference>
<dbReference type="GO" id="GO:0006284">
    <property type="term" value="P:base-excision repair"/>
    <property type="evidence" value="ECO:0007669"/>
    <property type="project" value="UniProtKB-UniRule"/>
</dbReference>
<evidence type="ECO:0000259" key="15">
    <source>
        <dbReference type="SMART" id="SM00478"/>
    </source>
</evidence>
<evidence type="ECO:0000256" key="5">
    <source>
        <dbReference type="ARBA" id="ARBA00022023"/>
    </source>
</evidence>
<reference evidence="16 17" key="1">
    <citation type="submission" date="2019-03" db="EMBL/GenBank/DDBJ databases">
        <title>Genomic Encyclopedia of Archaeal and Bacterial Type Strains, Phase II (KMG-II): from individual species to whole genera.</title>
        <authorList>
            <person name="Goeker M."/>
        </authorList>
    </citation>
    <scope>NUCLEOTIDE SEQUENCE [LARGE SCALE GENOMIC DNA]</scope>
    <source>
        <strain evidence="16 17">DSM 22554</strain>
    </source>
</reference>
<dbReference type="CDD" id="cd03431">
    <property type="entry name" value="NUDIX_DNA_Glycosylase_C-MutY"/>
    <property type="match status" value="1"/>
</dbReference>
<dbReference type="Pfam" id="PF14815">
    <property type="entry name" value="NUDIX_4"/>
    <property type="match status" value="1"/>
</dbReference>
<dbReference type="GO" id="GO:0032357">
    <property type="term" value="F:oxidized purine DNA binding"/>
    <property type="evidence" value="ECO:0007669"/>
    <property type="project" value="TreeGrafter"/>
</dbReference>
<dbReference type="InterPro" id="IPR011257">
    <property type="entry name" value="DNA_glycosylase"/>
</dbReference>
<evidence type="ECO:0000313" key="16">
    <source>
        <dbReference type="EMBL" id="TCK83167.1"/>
    </source>
</evidence>
<dbReference type="PROSITE" id="PS01155">
    <property type="entry name" value="ENDONUCLEASE_III_2"/>
    <property type="match status" value="1"/>
</dbReference>
<dbReference type="Gene3D" id="1.10.340.30">
    <property type="entry name" value="Hypothetical protein, domain 2"/>
    <property type="match status" value="1"/>
</dbReference>
<dbReference type="GO" id="GO:0034039">
    <property type="term" value="F:8-oxo-7,8-dihydroguanine DNA N-glycosylase activity"/>
    <property type="evidence" value="ECO:0007669"/>
    <property type="project" value="TreeGrafter"/>
</dbReference>
<dbReference type="SUPFAM" id="SSF48150">
    <property type="entry name" value="DNA-glycosylase"/>
    <property type="match status" value="1"/>
</dbReference>
<dbReference type="Gene3D" id="1.10.1670.10">
    <property type="entry name" value="Helix-hairpin-Helix base-excision DNA repair enzymes (C-terminal)"/>
    <property type="match status" value="1"/>
</dbReference>
<evidence type="ECO:0000256" key="12">
    <source>
        <dbReference type="ARBA" id="ARBA00023204"/>
    </source>
</evidence>
<dbReference type="InterPro" id="IPR029119">
    <property type="entry name" value="MutY_C"/>
</dbReference>
<dbReference type="GO" id="GO:0006298">
    <property type="term" value="P:mismatch repair"/>
    <property type="evidence" value="ECO:0007669"/>
    <property type="project" value="TreeGrafter"/>
</dbReference>
<comment type="catalytic activity">
    <reaction evidence="1 14">
        <text>Hydrolyzes free adenine bases from 7,8-dihydro-8-oxoguanine:adenine mismatched double-stranded DNA, leaving an apurinic site.</text>
        <dbReference type="EC" id="3.2.2.31"/>
    </reaction>
</comment>
<keyword evidence="12" id="KW-0234">DNA repair</keyword>
<keyword evidence="17" id="KW-1185">Reference proteome</keyword>
<dbReference type="InterPro" id="IPR015797">
    <property type="entry name" value="NUDIX_hydrolase-like_dom_sf"/>
</dbReference>
<comment type="similarity">
    <text evidence="3 14">Belongs to the Nth/MutY family.</text>
</comment>
<dbReference type="EC" id="3.2.2.31" evidence="4 14"/>
<dbReference type="SMART" id="SM00525">
    <property type="entry name" value="FES"/>
    <property type="match status" value="1"/>
</dbReference>
<dbReference type="InterPro" id="IPR023170">
    <property type="entry name" value="HhH_base_excis_C"/>
</dbReference>
<dbReference type="InterPro" id="IPR004036">
    <property type="entry name" value="Endonuclease-III-like_CS2"/>
</dbReference>
<evidence type="ECO:0000256" key="2">
    <source>
        <dbReference type="ARBA" id="ARBA00002933"/>
    </source>
</evidence>
<comment type="cofactor">
    <cofactor evidence="14">
        <name>[4Fe-4S] cluster</name>
        <dbReference type="ChEBI" id="CHEBI:49883"/>
    </cofactor>
    <text evidence="14">Binds 1 [4Fe-4S] cluster.</text>
</comment>
<evidence type="ECO:0000256" key="3">
    <source>
        <dbReference type="ARBA" id="ARBA00008343"/>
    </source>
</evidence>
<evidence type="ECO:0000256" key="6">
    <source>
        <dbReference type="ARBA" id="ARBA00022485"/>
    </source>
</evidence>
<keyword evidence="8 14" id="KW-0227">DNA damage</keyword>
<dbReference type="InterPro" id="IPR044298">
    <property type="entry name" value="MIG/MutY"/>
</dbReference>